<feature type="domain" description="Imm33-like" evidence="1">
    <location>
        <begin position="90"/>
        <end position="191"/>
    </location>
</feature>
<proteinExistence type="predicted"/>
<dbReference type="AlphaFoldDB" id="A0A1M6I0K8"/>
<name>A0A1M6I0K8_9CLOT</name>
<organism evidence="2 3">
    <name type="scientific">Clostridium cavendishii DSM 21758</name>
    <dbReference type="NCBI Taxonomy" id="1121302"/>
    <lineage>
        <taxon>Bacteria</taxon>
        <taxon>Bacillati</taxon>
        <taxon>Bacillota</taxon>
        <taxon>Clostridia</taxon>
        <taxon>Eubacteriales</taxon>
        <taxon>Clostridiaceae</taxon>
        <taxon>Clostridium</taxon>
    </lineage>
</organism>
<dbReference type="RefSeq" id="WP_072986199.1">
    <property type="nucleotide sequence ID" value="NZ_FQZB01000007.1"/>
</dbReference>
<gene>
    <name evidence="2" type="ORF">SAMN02745163_01652</name>
</gene>
<accession>A0A1M6I0K8</accession>
<dbReference type="OrthoDB" id="2838760at2"/>
<dbReference type="Pfam" id="PF24719">
    <property type="entry name" value="Imm33-like"/>
    <property type="match status" value="1"/>
</dbReference>
<sequence length="202" mass="22812">MISIERNIGGKLLKINAEEYLKEQAEALLEIIGSIESNKLKDKFKVQVGWSIFTIVEDGGGFNIVAPDYSRNPFSESTDDLTISLWIQLEQGTLLNKLKLEGEIISFEDKIVCTKGVLSLDNIYLERSKEHEKGDSGWYIGPVDESIATDELEAYYAYQLLKIRPSIIKMLALPNGYMAVLDKDELKAVLDENDMDVLKWTS</sequence>
<keyword evidence="3" id="KW-1185">Reference proteome</keyword>
<dbReference type="EMBL" id="FQZB01000007">
    <property type="protein sequence ID" value="SHJ28003.1"/>
    <property type="molecule type" value="Genomic_DNA"/>
</dbReference>
<evidence type="ECO:0000313" key="3">
    <source>
        <dbReference type="Proteomes" id="UP000184310"/>
    </source>
</evidence>
<protein>
    <recommendedName>
        <fullName evidence="1">Imm33-like domain-containing protein</fullName>
    </recommendedName>
</protein>
<dbReference type="Proteomes" id="UP000184310">
    <property type="component" value="Unassembled WGS sequence"/>
</dbReference>
<dbReference type="InterPro" id="IPR056509">
    <property type="entry name" value="Imm33-like"/>
</dbReference>
<evidence type="ECO:0000313" key="2">
    <source>
        <dbReference type="EMBL" id="SHJ28003.1"/>
    </source>
</evidence>
<evidence type="ECO:0000259" key="1">
    <source>
        <dbReference type="Pfam" id="PF24719"/>
    </source>
</evidence>
<reference evidence="2 3" key="1">
    <citation type="submission" date="2016-11" db="EMBL/GenBank/DDBJ databases">
        <authorList>
            <person name="Jaros S."/>
            <person name="Januszkiewicz K."/>
            <person name="Wedrychowicz H."/>
        </authorList>
    </citation>
    <scope>NUCLEOTIDE SEQUENCE [LARGE SCALE GENOMIC DNA]</scope>
    <source>
        <strain evidence="2 3">DSM 21758</strain>
    </source>
</reference>